<keyword evidence="2" id="KW-1133">Transmembrane helix</keyword>
<keyword evidence="1" id="KW-0175">Coiled coil</keyword>
<feature type="coiled-coil region" evidence="1">
    <location>
        <begin position="389"/>
        <end position="447"/>
    </location>
</feature>
<keyword evidence="3" id="KW-1185">Reference proteome</keyword>
<keyword evidence="2" id="KW-0812">Transmembrane</keyword>
<sequence length="679" mass="76222">MADEIKGIAGDRKFMDHYYLYLKLKKEYEEDSPEDLAHEAKRKSCFEHYFAALNECFSKIDKLCNGDIRKNYLNWIRWNEINIIVELAYFKDDPLLMEKIDDIHEMGEKIVALKEANFQLTETEKGVSNEYAHAFDQIQRKEDSFEKPNLKVVQQAARLLINYINLLTRRCYVSKTDREDYDHERLKSEAEYLITALKRFNEGSLAEGVETSIKNFLEFCELDNAAIIGQEKLMEGAVALAHKRATEKFLETVIREIKERITEIKEGAQRKMCKLVTASAVLKQAVLHPIDTLKNFKNVVEHPIKTAKALIKFARKHPWQLGAIFLGGIAIGVCSGGAVFGVMAAVHLSTLPITLPLATLGGVVFGGSAMSSTTVISIGNVGEKVLKINDDEKREVEILEAKQASVEAENAKNGLLIASDIKYDHVRRETEENIKKFKEFMRDLEKSRQDQIDNMPLDDLNAAEKELSDTLFELINAHDCVQEESKTCFESVIEIQEKTLKIDEGKAAAIWFLQDAKEKNPLALAEEEEDSDTDDFLNEVSDSIPSAKKVPVMIDDNFLDEASENKFPTKAAVPVIGDDFLASVSDNKPKNAVHVIGDKLLDGFDAKTPIPVVEEDFLAQVGGSNGIKFGESATFLSSSTKPSMIVPGQKLQCVTKICSVFQVTSSKRTSNERVTKKFL</sequence>
<organism evidence="3 4">
    <name type="scientific">Panagrolaimus davidi</name>
    <dbReference type="NCBI Taxonomy" id="227884"/>
    <lineage>
        <taxon>Eukaryota</taxon>
        <taxon>Metazoa</taxon>
        <taxon>Ecdysozoa</taxon>
        <taxon>Nematoda</taxon>
        <taxon>Chromadorea</taxon>
        <taxon>Rhabditida</taxon>
        <taxon>Tylenchina</taxon>
        <taxon>Panagrolaimomorpha</taxon>
        <taxon>Panagrolaimoidea</taxon>
        <taxon>Panagrolaimidae</taxon>
        <taxon>Panagrolaimus</taxon>
    </lineage>
</organism>
<protein>
    <submittedName>
        <fullName evidence="4">Uncharacterized protein</fullName>
    </submittedName>
</protein>
<evidence type="ECO:0000313" key="4">
    <source>
        <dbReference type="WBParaSite" id="PDA_v2.g20590.t1"/>
    </source>
</evidence>
<evidence type="ECO:0000313" key="3">
    <source>
        <dbReference type="Proteomes" id="UP000887578"/>
    </source>
</evidence>
<accession>A0A914PPV6</accession>
<keyword evidence="2" id="KW-0472">Membrane</keyword>
<dbReference type="WBParaSite" id="PDA_v2.g20590.t1">
    <property type="protein sequence ID" value="PDA_v2.g20590.t1"/>
    <property type="gene ID" value="PDA_v2.g20590"/>
</dbReference>
<name>A0A914PPV6_9BILA</name>
<evidence type="ECO:0000256" key="1">
    <source>
        <dbReference type="SAM" id="Coils"/>
    </source>
</evidence>
<feature type="transmembrane region" description="Helical" evidence="2">
    <location>
        <begin position="353"/>
        <end position="378"/>
    </location>
</feature>
<reference evidence="4" key="1">
    <citation type="submission" date="2022-11" db="UniProtKB">
        <authorList>
            <consortium name="WormBaseParasite"/>
        </authorList>
    </citation>
    <scope>IDENTIFICATION</scope>
</reference>
<evidence type="ECO:0000256" key="2">
    <source>
        <dbReference type="SAM" id="Phobius"/>
    </source>
</evidence>
<feature type="transmembrane region" description="Helical" evidence="2">
    <location>
        <begin position="321"/>
        <end position="347"/>
    </location>
</feature>
<dbReference type="Proteomes" id="UP000887578">
    <property type="component" value="Unplaced"/>
</dbReference>
<proteinExistence type="predicted"/>
<dbReference type="AlphaFoldDB" id="A0A914PPV6"/>